<feature type="active site" description="Nucleophile" evidence="4">
    <location>
        <position position="14"/>
    </location>
</feature>
<comment type="caution">
    <text evidence="6">The sequence shown here is derived from an EMBL/GenBank/DDBJ whole genome shotgun (WGS) entry which is preliminary data.</text>
</comment>
<evidence type="ECO:0000256" key="2">
    <source>
        <dbReference type="ARBA" id="ARBA00022801"/>
    </source>
</evidence>
<feature type="active site" description="Proton donor" evidence="4">
    <location>
        <position position="148"/>
    </location>
</feature>
<feature type="domain" description="Phosphotyrosine protein phosphatase I" evidence="5">
    <location>
        <begin position="8"/>
        <end position="174"/>
    </location>
</feature>
<dbReference type="InterPro" id="IPR036196">
    <property type="entry name" value="Ptyr_pPase_sf"/>
</dbReference>
<sequence>MASEGPKIKALVVCLGNICRSPMGEAVLREVAKQRGIDLEVDSAGTAGYHVGEEPDERFRTMLLIAPLKCITHEIRIELDSHFALAVQHNVPIDSLARQVSTSDFVKFTHILASDESNLRNLERVKPTNTTAEVRLWGSYLDKKPIPDPYYGGIDGFEKVYQQCVRLSNAFLDEVTK</sequence>
<organism evidence="6 7">
    <name type="scientific">Panaeolus cyanescens</name>
    <dbReference type="NCBI Taxonomy" id="181874"/>
    <lineage>
        <taxon>Eukaryota</taxon>
        <taxon>Fungi</taxon>
        <taxon>Dikarya</taxon>
        <taxon>Basidiomycota</taxon>
        <taxon>Agaricomycotina</taxon>
        <taxon>Agaricomycetes</taxon>
        <taxon>Agaricomycetidae</taxon>
        <taxon>Agaricales</taxon>
        <taxon>Agaricineae</taxon>
        <taxon>Galeropsidaceae</taxon>
        <taxon>Panaeolus</taxon>
    </lineage>
</organism>
<dbReference type="SUPFAM" id="SSF52788">
    <property type="entry name" value="Phosphotyrosine protein phosphatases I"/>
    <property type="match status" value="1"/>
</dbReference>
<dbReference type="Proteomes" id="UP000284842">
    <property type="component" value="Unassembled WGS sequence"/>
</dbReference>
<evidence type="ECO:0000313" key="6">
    <source>
        <dbReference type="EMBL" id="PPQ63009.1"/>
    </source>
</evidence>
<dbReference type="PANTHER" id="PTHR11717">
    <property type="entry name" value="LOW MOLECULAR WEIGHT PROTEIN TYROSINE PHOSPHATASE"/>
    <property type="match status" value="1"/>
</dbReference>
<dbReference type="PRINTS" id="PR00719">
    <property type="entry name" value="LMWPTPASE"/>
</dbReference>
<dbReference type="STRING" id="181874.A0A409VAW2"/>
<dbReference type="CDD" id="cd16343">
    <property type="entry name" value="LMWPTP"/>
    <property type="match status" value="1"/>
</dbReference>
<keyword evidence="2" id="KW-0378">Hydrolase</keyword>
<dbReference type="OrthoDB" id="3388at2759"/>
<evidence type="ECO:0000256" key="4">
    <source>
        <dbReference type="PIRSR" id="PIRSR617867-1"/>
    </source>
</evidence>
<gene>
    <name evidence="6" type="ORF">CVT24_006115</name>
</gene>
<accession>A0A409VAW2</accession>
<dbReference type="InterPro" id="IPR050438">
    <property type="entry name" value="LMW_PTPase"/>
</dbReference>
<proteinExistence type="inferred from homology"/>
<dbReference type="GO" id="GO:0004725">
    <property type="term" value="F:protein tyrosine phosphatase activity"/>
    <property type="evidence" value="ECO:0007669"/>
    <property type="project" value="InterPro"/>
</dbReference>
<evidence type="ECO:0000256" key="3">
    <source>
        <dbReference type="ARBA" id="ARBA00022912"/>
    </source>
</evidence>
<evidence type="ECO:0000259" key="5">
    <source>
        <dbReference type="SMART" id="SM00226"/>
    </source>
</evidence>
<evidence type="ECO:0000313" key="7">
    <source>
        <dbReference type="Proteomes" id="UP000284842"/>
    </source>
</evidence>
<dbReference type="FunCoup" id="A0A409VAW2">
    <property type="interactions" value="222"/>
</dbReference>
<dbReference type="InterPro" id="IPR017867">
    <property type="entry name" value="Tyr_phospatase_low_mol_wt"/>
</dbReference>
<evidence type="ECO:0000256" key="1">
    <source>
        <dbReference type="ARBA" id="ARBA00011063"/>
    </source>
</evidence>
<dbReference type="InterPro" id="IPR023485">
    <property type="entry name" value="Ptyr_pPase"/>
</dbReference>
<reference evidence="6 7" key="1">
    <citation type="journal article" date="2018" name="Evol. Lett.">
        <title>Horizontal gene cluster transfer increased hallucinogenic mushroom diversity.</title>
        <authorList>
            <person name="Reynolds H.T."/>
            <person name="Vijayakumar V."/>
            <person name="Gluck-Thaler E."/>
            <person name="Korotkin H.B."/>
            <person name="Matheny P.B."/>
            <person name="Slot J.C."/>
        </authorList>
    </citation>
    <scope>NUCLEOTIDE SEQUENCE [LARGE SCALE GENOMIC DNA]</scope>
    <source>
        <strain evidence="6 7">2629</strain>
    </source>
</reference>
<dbReference type="SMART" id="SM00226">
    <property type="entry name" value="LMWPc"/>
    <property type="match status" value="1"/>
</dbReference>
<dbReference type="PANTHER" id="PTHR11717:SF7">
    <property type="entry name" value="LOW MOLECULAR WEIGHT PHOSPHOTYROSINE PROTEIN PHOSPHATASE"/>
    <property type="match status" value="1"/>
</dbReference>
<keyword evidence="7" id="KW-1185">Reference proteome</keyword>
<name>A0A409VAW2_9AGAR</name>
<dbReference type="EMBL" id="NHTK01006134">
    <property type="protein sequence ID" value="PPQ63009.1"/>
    <property type="molecule type" value="Genomic_DNA"/>
</dbReference>
<keyword evidence="3" id="KW-0904">Protein phosphatase</keyword>
<protein>
    <recommendedName>
        <fullName evidence="5">Phosphotyrosine protein phosphatase I domain-containing protein</fullName>
    </recommendedName>
</protein>
<comment type="similarity">
    <text evidence="1">Belongs to the low molecular weight phosphotyrosine protein phosphatase family.</text>
</comment>
<dbReference type="AlphaFoldDB" id="A0A409VAW2"/>
<dbReference type="Gene3D" id="3.40.50.2300">
    <property type="match status" value="1"/>
</dbReference>
<feature type="active site" evidence="4">
    <location>
        <position position="20"/>
    </location>
</feature>
<dbReference type="Pfam" id="PF01451">
    <property type="entry name" value="LMWPc"/>
    <property type="match status" value="2"/>
</dbReference>
<dbReference type="InParanoid" id="A0A409VAW2"/>